<proteinExistence type="predicted"/>
<organism evidence="1 2">
    <name type="scientific">Streptomyces yanii</name>
    <dbReference type="NCBI Taxonomy" id="78510"/>
    <lineage>
        <taxon>Bacteria</taxon>
        <taxon>Bacillati</taxon>
        <taxon>Actinomycetota</taxon>
        <taxon>Actinomycetes</taxon>
        <taxon>Kitasatosporales</taxon>
        <taxon>Streptomycetaceae</taxon>
        <taxon>Streptomyces</taxon>
    </lineage>
</organism>
<comment type="caution">
    <text evidence="1">The sequence shown here is derived from an EMBL/GenBank/DDBJ whole genome shotgun (WGS) entry which is preliminary data.</text>
</comment>
<dbReference type="EMBL" id="JBHMCG010000031">
    <property type="protein sequence ID" value="MFB9572057.1"/>
    <property type="molecule type" value="Genomic_DNA"/>
</dbReference>
<keyword evidence="2" id="KW-1185">Reference proteome</keyword>
<dbReference type="Proteomes" id="UP001589710">
    <property type="component" value="Unassembled WGS sequence"/>
</dbReference>
<accession>A0ABV5R2U1</accession>
<reference evidence="1 2" key="1">
    <citation type="submission" date="2024-09" db="EMBL/GenBank/DDBJ databases">
        <authorList>
            <person name="Sun Q."/>
            <person name="Mori K."/>
        </authorList>
    </citation>
    <scope>NUCLEOTIDE SEQUENCE [LARGE SCALE GENOMIC DNA]</scope>
    <source>
        <strain evidence="1 2">JCM 3331</strain>
    </source>
</reference>
<gene>
    <name evidence="1" type="ORF">ACFFTL_06895</name>
</gene>
<dbReference type="InterPro" id="IPR006311">
    <property type="entry name" value="TAT_signal"/>
</dbReference>
<sequence>MTAQPLSRRHLLGAGAAALALGTGLWQAELAFAAPPLSGNRFTSGVASSDFRVLPHVTRPGAPISPRASVVVEDGSPGVQV</sequence>
<evidence type="ECO:0000313" key="1">
    <source>
        <dbReference type="EMBL" id="MFB9572057.1"/>
    </source>
</evidence>
<evidence type="ECO:0000313" key="2">
    <source>
        <dbReference type="Proteomes" id="UP001589710"/>
    </source>
</evidence>
<evidence type="ECO:0008006" key="3">
    <source>
        <dbReference type="Google" id="ProtNLM"/>
    </source>
</evidence>
<dbReference type="PROSITE" id="PS51318">
    <property type="entry name" value="TAT"/>
    <property type="match status" value="1"/>
</dbReference>
<protein>
    <recommendedName>
        <fullName evidence="3">Copper oxidase</fullName>
    </recommendedName>
</protein>
<dbReference type="RefSeq" id="WP_345517142.1">
    <property type="nucleotide sequence ID" value="NZ_BAAAXD010000044.1"/>
</dbReference>
<name>A0ABV5R2U1_9ACTN</name>